<evidence type="ECO:0000256" key="1">
    <source>
        <dbReference type="ARBA" id="ARBA00008779"/>
    </source>
</evidence>
<gene>
    <name evidence="7" type="ORF">GCM10011369_13090</name>
</gene>
<feature type="domain" description="Sulfatase N-terminal" evidence="6">
    <location>
        <begin position="34"/>
        <end position="374"/>
    </location>
</feature>
<dbReference type="InterPro" id="IPR000917">
    <property type="entry name" value="Sulfatase_N"/>
</dbReference>
<feature type="signal peptide" evidence="5">
    <location>
        <begin position="1"/>
        <end position="23"/>
    </location>
</feature>
<keyword evidence="8" id="KW-1185">Reference proteome</keyword>
<dbReference type="Gene3D" id="3.40.720.10">
    <property type="entry name" value="Alkaline Phosphatase, subunit A"/>
    <property type="match status" value="1"/>
</dbReference>
<dbReference type="Pfam" id="PF00884">
    <property type="entry name" value="Sulfatase"/>
    <property type="match status" value="1"/>
</dbReference>
<keyword evidence="5" id="KW-0732">Signal</keyword>
<evidence type="ECO:0000313" key="8">
    <source>
        <dbReference type="Proteomes" id="UP000619743"/>
    </source>
</evidence>
<dbReference type="Gene3D" id="3.30.1120.10">
    <property type="match status" value="1"/>
</dbReference>
<evidence type="ECO:0000256" key="3">
    <source>
        <dbReference type="ARBA" id="ARBA00022801"/>
    </source>
</evidence>
<protein>
    <recommendedName>
        <fullName evidence="6">Sulfatase N-terminal domain-containing protein</fullName>
    </recommendedName>
</protein>
<comment type="caution">
    <text evidence="7">The sequence shown here is derived from an EMBL/GenBank/DDBJ whole genome shotgun (WGS) entry which is preliminary data.</text>
</comment>
<accession>A0A8J2XNJ9</accession>
<dbReference type="InterPro" id="IPR017850">
    <property type="entry name" value="Alkaline_phosphatase_core_sf"/>
</dbReference>
<sequence length="517" mass="58027">MLKHLALLTPCFALSACSSPPNAMGSDTIGTQRPNVIMIYTDDMNFKDAAVFGGKEVMTPTIDRLANEGARLDRYYVSSPVCTPSRYNLLTGRYASYSSTLLERYPTSEPAFLRWNTHIEEGENTIAEMFQNSGYVTGFVGKYHNFENEAIQLHNELDDDPRDPEVAARIAKNYQDMKSIIQQLTGFDYMESLYYNNLHAMALPAEMQQHNQEWVTQSALEFIDQNHGKPFYLYMATTTPHGPPPVASMKSDPRITPAGFLDQAPQVQASRDSAFIRVKQAGLPESAAVMLWIDDAIQALLDKLEHHDLLDNTMIIFASDHSGKNGGRGKMTNYEGGVNTPAFVWWPKKISPQQVDGLVSSVDIVPTILDATGVSTEQPLDGQSMLPLLTGQTDQLRDDAYLEITYTRGVVTDRWKYIAVRFPSDIRDDARQNPGKYNQEGLTQTTDALAGTLRSRYRAHELHPGYFDFDQLYDLQNDPDERHNLANDPAYADVLAEMKARLKQHVAPLPHAFGEFK</sequence>
<evidence type="ECO:0000259" key="6">
    <source>
        <dbReference type="Pfam" id="PF00884"/>
    </source>
</evidence>
<keyword evidence="4" id="KW-0106">Calcium</keyword>
<dbReference type="PANTHER" id="PTHR42693:SF33">
    <property type="entry name" value="ARYLSULFATASE"/>
    <property type="match status" value="1"/>
</dbReference>
<dbReference type="PROSITE" id="PS00523">
    <property type="entry name" value="SULFATASE_1"/>
    <property type="match status" value="1"/>
</dbReference>
<dbReference type="AlphaFoldDB" id="A0A8J2XNJ9"/>
<evidence type="ECO:0000313" key="7">
    <source>
        <dbReference type="EMBL" id="GGA72706.1"/>
    </source>
</evidence>
<evidence type="ECO:0000256" key="5">
    <source>
        <dbReference type="SAM" id="SignalP"/>
    </source>
</evidence>
<name>A0A8J2XNJ9_9GAMM</name>
<dbReference type="EMBL" id="BMDX01000004">
    <property type="protein sequence ID" value="GGA72706.1"/>
    <property type="molecule type" value="Genomic_DNA"/>
</dbReference>
<dbReference type="SUPFAM" id="SSF53649">
    <property type="entry name" value="Alkaline phosphatase-like"/>
    <property type="match status" value="1"/>
</dbReference>
<evidence type="ECO:0000256" key="2">
    <source>
        <dbReference type="ARBA" id="ARBA00022723"/>
    </source>
</evidence>
<organism evidence="7 8">
    <name type="scientific">Neiella marina</name>
    <dbReference type="NCBI Taxonomy" id="508461"/>
    <lineage>
        <taxon>Bacteria</taxon>
        <taxon>Pseudomonadati</taxon>
        <taxon>Pseudomonadota</taxon>
        <taxon>Gammaproteobacteria</taxon>
        <taxon>Alteromonadales</taxon>
        <taxon>Echinimonadaceae</taxon>
        <taxon>Neiella</taxon>
    </lineage>
</organism>
<keyword evidence="2" id="KW-0479">Metal-binding</keyword>
<dbReference type="PANTHER" id="PTHR42693">
    <property type="entry name" value="ARYLSULFATASE FAMILY MEMBER"/>
    <property type="match status" value="1"/>
</dbReference>
<dbReference type="Proteomes" id="UP000619743">
    <property type="component" value="Unassembled WGS sequence"/>
</dbReference>
<dbReference type="GO" id="GO:0004065">
    <property type="term" value="F:arylsulfatase activity"/>
    <property type="evidence" value="ECO:0007669"/>
    <property type="project" value="TreeGrafter"/>
</dbReference>
<dbReference type="PROSITE" id="PS51257">
    <property type="entry name" value="PROKAR_LIPOPROTEIN"/>
    <property type="match status" value="1"/>
</dbReference>
<dbReference type="InterPro" id="IPR024607">
    <property type="entry name" value="Sulfatase_CS"/>
</dbReference>
<comment type="similarity">
    <text evidence="1">Belongs to the sulfatase family.</text>
</comment>
<evidence type="ECO:0000256" key="4">
    <source>
        <dbReference type="ARBA" id="ARBA00022837"/>
    </source>
</evidence>
<dbReference type="GO" id="GO:0046872">
    <property type="term" value="F:metal ion binding"/>
    <property type="evidence" value="ECO:0007669"/>
    <property type="project" value="UniProtKB-KW"/>
</dbReference>
<dbReference type="PROSITE" id="PS00149">
    <property type="entry name" value="SULFATASE_2"/>
    <property type="match status" value="1"/>
</dbReference>
<proteinExistence type="inferred from homology"/>
<keyword evidence="3" id="KW-0378">Hydrolase</keyword>
<reference evidence="8" key="1">
    <citation type="journal article" date="2019" name="Int. J. Syst. Evol. Microbiol.">
        <title>The Global Catalogue of Microorganisms (GCM) 10K type strain sequencing project: providing services to taxonomists for standard genome sequencing and annotation.</title>
        <authorList>
            <consortium name="The Broad Institute Genomics Platform"/>
            <consortium name="The Broad Institute Genome Sequencing Center for Infectious Disease"/>
            <person name="Wu L."/>
            <person name="Ma J."/>
        </authorList>
    </citation>
    <scope>NUCLEOTIDE SEQUENCE [LARGE SCALE GENOMIC DNA]</scope>
    <source>
        <strain evidence="8">CGMCC 1.10130</strain>
    </source>
</reference>
<dbReference type="InterPro" id="IPR050738">
    <property type="entry name" value="Sulfatase"/>
</dbReference>
<feature type="chain" id="PRO_5035251946" description="Sulfatase N-terminal domain-containing protein" evidence="5">
    <location>
        <begin position="24"/>
        <end position="517"/>
    </location>
</feature>